<organism evidence="2 3">
    <name type="scientific">Lysinibacillus zambalensis</name>
    <dbReference type="NCBI Taxonomy" id="3160866"/>
    <lineage>
        <taxon>Bacteria</taxon>
        <taxon>Bacillati</taxon>
        <taxon>Bacillota</taxon>
        <taxon>Bacilli</taxon>
        <taxon>Bacillales</taxon>
        <taxon>Bacillaceae</taxon>
        <taxon>Lysinibacillus</taxon>
    </lineage>
</organism>
<evidence type="ECO:0000313" key="3">
    <source>
        <dbReference type="Proteomes" id="UP001478862"/>
    </source>
</evidence>
<evidence type="ECO:0000259" key="1">
    <source>
        <dbReference type="PROSITE" id="PS51725"/>
    </source>
</evidence>
<sequence>MNEIIINVVLKAKSGKGELLRKELYNLVEASRVEDGCIQYTLHESVENRDTFVFYERWKDEEALTFHTNTEHYKYCGQQIESLLEKQEVHRLQILNSLTRTPVAPFTF</sequence>
<name>A0ABV1MMG9_9BACI</name>
<feature type="domain" description="ABM" evidence="1">
    <location>
        <begin position="4"/>
        <end position="92"/>
    </location>
</feature>
<proteinExistence type="predicted"/>
<dbReference type="EMBL" id="JBEGDG010000002">
    <property type="protein sequence ID" value="MEQ6353686.1"/>
    <property type="molecule type" value="Genomic_DNA"/>
</dbReference>
<comment type="caution">
    <text evidence="2">The sequence shown here is derived from an EMBL/GenBank/DDBJ whole genome shotgun (WGS) entry which is preliminary data.</text>
</comment>
<keyword evidence="3" id="KW-1185">Reference proteome</keyword>
<dbReference type="EC" id="1.-.-.-" evidence="2"/>
<dbReference type="Pfam" id="PF03992">
    <property type="entry name" value="ABM"/>
    <property type="match status" value="1"/>
</dbReference>
<dbReference type="SUPFAM" id="SSF54909">
    <property type="entry name" value="Dimeric alpha+beta barrel"/>
    <property type="match status" value="1"/>
</dbReference>
<dbReference type="PANTHER" id="PTHR33336:SF3">
    <property type="entry name" value="ABM DOMAIN-CONTAINING PROTEIN"/>
    <property type="match status" value="1"/>
</dbReference>
<accession>A0ABV1MMG9</accession>
<dbReference type="InterPro" id="IPR011008">
    <property type="entry name" value="Dimeric_a/b-barrel"/>
</dbReference>
<dbReference type="GO" id="GO:0004497">
    <property type="term" value="F:monooxygenase activity"/>
    <property type="evidence" value="ECO:0007669"/>
    <property type="project" value="UniProtKB-KW"/>
</dbReference>
<dbReference type="PROSITE" id="PS51725">
    <property type="entry name" value="ABM"/>
    <property type="match status" value="1"/>
</dbReference>
<protein>
    <submittedName>
        <fullName evidence="2">Quinol monooxygenase</fullName>
        <ecNumber evidence="2">1.-.-.-</ecNumber>
    </submittedName>
</protein>
<gene>
    <name evidence="2" type="ORF">ABNX05_03585</name>
</gene>
<evidence type="ECO:0000313" key="2">
    <source>
        <dbReference type="EMBL" id="MEQ6353686.1"/>
    </source>
</evidence>
<dbReference type="RefSeq" id="WP_349658456.1">
    <property type="nucleotide sequence ID" value="NZ_JBEGDG010000002.1"/>
</dbReference>
<keyword evidence="2" id="KW-0560">Oxidoreductase</keyword>
<dbReference type="Proteomes" id="UP001478862">
    <property type="component" value="Unassembled WGS sequence"/>
</dbReference>
<keyword evidence="2" id="KW-0503">Monooxygenase</keyword>
<reference evidence="2 3" key="1">
    <citation type="submission" date="2024-06" db="EMBL/GenBank/DDBJ databases">
        <title>Lysinibacillus zambalefons sp. nov., a Novel Firmicute Isolated from the Poon Bato Zambales Hyperalkaline Spring.</title>
        <authorList>
            <person name="Aja J.A."/>
            <person name="Lazaro J.E.H."/>
            <person name="Llorin L.D."/>
            <person name="Lim K.R."/>
            <person name="Teodosio J."/>
            <person name="Dalisay D.S."/>
        </authorList>
    </citation>
    <scope>NUCLEOTIDE SEQUENCE [LARGE SCALE GENOMIC DNA]</scope>
    <source>
        <strain evidence="2 3">M3</strain>
    </source>
</reference>
<dbReference type="PANTHER" id="PTHR33336">
    <property type="entry name" value="QUINOL MONOOXYGENASE YGIN-RELATED"/>
    <property type="match status" value="1"/>
</dbReference>
<dbReference type="InterPro" id="IPR050744">
    <property type="entry name" value="AI-2_Isomerase_LsrG"/>
</dbReference>
<dbReference type="Gene3D" id="3.30.70.100">
    <property type="match status" value="1"/>
</dbReference>
<dbReference type="InterPro" id="IPR007138">
    <property type="entry name" value="ABM_dom"/>
</dbReference>